<evidence type="ECO:0000313" key="4">
    <source>
        <dbReference type="Proteomes" id="UP000226437"/>
    </source>
</evidence>
<name>A0A2G0CJW6_9BACT</name>
<comment type="similarity">
    <text evidence="1">Belongs to the metallo-beta-lactamase superfamily. Class-B beta-lactamase family.</text>
</comment>
<dbReference type="PANTHER" id="PTHR42951:SF4">
    <property type="entry name" value="ACYL-COENZYME A THIOESTERASE MBLAC2"/>
    <property type="match status" value="1"/>
</dbReference>
<proteinExistence type="inferred from homology"/>
<dbReference type="PANTHER" id="PTHR42951">
    <property type="entry name" value="METALLO-BETA-LACTAMASE DOMAIN-CONTAINING"/>
    <property type="match status" value="1"/>
</dbReference>
<evidence type="ECO:0000259" key="2">
    <source>
        <dbReference type="SMART" id="SM00849"/>
    </source>
</evidence>
<organism evidence="3 4">
    <name type="scientific">Neolewinella marina</name>
    <dbReference type="NCBI Taxonomy" id="438751"/>
    <lineage>
        <taxon>Bacteria</taxon>
        <taxon>Pseudomonadati</taxon>
        <taxon>Bacteroidota</taxon>
        <taxon>Saprospiria</taxon>
        <taxon>Saprospirales</taxon>
        <taxon>Lewinellaceae</taxon>
        <taxon>Neolewinella</taxon>
    </lineage>
</organism>
<sequence length="281" mass="32038">MTSPPDRPDLRLYESALFRTVSSLIVGEDYLLLVDPTWLPGEVAAIHAEAEALLPGRQGYLLFTHSDYDHILGFGKFADWHTLASQSFVDHPDPEEVLREIREFDDQYYITRDHPVVYPRIDTAIVGEGTAHRLGSETYLFWQSPGHNADGLLVLHPQRGILIVGDYLSNVEFPYLYHSVADYRATLDKIEAILQEYDVRILVSGHGDPTSNPDEMHQRLGDARRYLDALEASVRQQQPFDLEGLFTCYRFPGVMRRFHAENVILMERHVAQYPNPSTGLS</sequence>
<protein>
    <submittedName>
        <fullName evidence="3">Hydrolase glyoxylase</fullName>
    </submittedName>
</protein>
<dbReference type="AlphaFoldDB" id="A0A2G0CJW6"/>
<evidence type="ECO:0000313" key="3">
    <source>
        <dbReference type="EMBL" id="PHL00221.1"/>
    </source>
</evidence>
<dbReference type="EMBL" id="PDLO01000001">
    <property type="protein sequence ID" value="PHL00221.1"/>
    <property type="molecule type" value="Genomic_DNA"/>
</dbReference>
<keyword evidence="3" id="KW-0378">Hydrolase</keyword>
<dbReference type="Gene3D" id="3.60.15.10">
    <property type="entry name" value="Ribonuclease Z/Hydroxyacylglutathione hydrolase-like"/>
    <property type="match status" value="1"/>
</dbReference>
<dbReference type="Proteomes" id="UP000226437">
    <property type="component" value="Unassembled WGS sequence"/>
</dbReference>
<dbReference type="GO" id="GO:0016787">
    <property type="term" value="F:hydrolase activity"/>
    <property type="evidence" value="ECO:0007669"/>
    <property type="project" value="UniProtKB-KW"/>
</dbReference>
<gene>
    <name evidence="3" type="ORF">CGL56_04055</name>
</gene>
<dbReference type="InterPro" id="IPR050855">
    <property type="entry name" value="NDM-1-like"/>
</dbReference>
<dbReference type="OrthoDB" id="1491389at2"/>
<dbReference type="SMART" id="SM00849">
    <property type="entry name" value="Lactamase_B"/>
    <property type="match status" value="1"/>
</dbReference>
<dbReference type="GO" id="GO:0017001">
    <property type="term" value="P:antibiotic catabolic process"/>
    <property type="evidence" value="ECO:0007669"/>
    <property type="project" value="UniProtKB-ARBA"/>
</dbReference>
<dbReference type="RefSeq" id="WP_099105202.1">
    <property type="nucleotide sequence ID" value="NZ_JAATJF010000001.1"/>
</dbReference>
<feature type="domain" description="Metallo-beta-lactamase" evidence="2">
    <location>
        <begin position="19"/>
        <end position="206"/>
    </location>
</feature>
<dbReference type="Pfam" id="PF00753">
    <property type="entry name" value="Lactamase_B"/>
    <property type="match status" value="1"/>
</dbReference>
<keyword evidence="4" id="KW-1185">Reference proteome</keyword>
<dbReference type="SUPFAM" id="SSF56281">
    <property type="entry name" value="Metallo-hydrolase/oxidoreductase"/>
    <property type="match status" value="1"/>
</dbReference>
<comment type="caution">
    <text evidence="3">The sequence shown here is derived from an EMBL/GenBank/DDBJ whole genome shotgun (WGS) entry which is preliminary data.</text>
</comment>
<evidence type="ECO:0000256" key="1">
    <source>
        <dbReference type="ARBA" id="ARBA00005250"/>
    </source>
</evidence>
<accession>A0A2G0CJW6</accession>
<dbReference type="InterPro" id="IPR001279">
    <property type="entry name" value="Metallo-B-lactamas"/>
</dbReference>
<reference evidence="3 4" key="1">
    <citation type="submission" date="2017-10" db="EMBL/GenBank/DDBJ databases">
        <title>The draft genome sequence of Lewinella marina KCTC 32374.</title>
        <authorList>
            <person name="Wang K."/>
        </authorList>
    </citation>
    <scope>NUCLEOTIDE SEQUENCE [LARGE SCALE GENOMIC DNA]</scope>
    <source>
        <strain evidence="3 4">MKG-38</strain>
    </source>
</reference>
<dbReference type="InterPro" id="IPR036866">
    <property type="entry name" value="RibonucZ/Hydroxyglut_hydro"/>
</dbReference>